<evidence type="ECO:0000256" key="2">
    <source>
        <dbReference type="SAM" id="MobiDB-lite"/>
    </source>
</evidence>
<comment type="caution">
    <text evidence="3">The sequence shown here is derived from an EMBL/GenBank/DDBJ whole genome shotgun (WGS) entry which is preliminary data.</text>
</comment>
<feature type="compositionally biased region" description="Polar residues" evidence="2">
    <location>
        <begin position="379"/>
        <end position="408"/>
    </location>
</feature>
<sequence length="408" mass="48295">MVKCLWCLKELGFFGMLFHKAVCLEYLYSKCLDKLQQAKQAKLITKEQYLKEKRNLREQFMSRFKPQVYEAFIKRQKEQQYIIINPNDISVGLESDIEMISKKVCIESQEISQKSQFSQSFQNQIEPNYNYISDNYSGNQDQQPMYLTNQFIADDDHNKYNHQIELSQQDDMSIFQLEIQNLGNIHHQYENSQDQFIQLPFKEDLNLNQKEDKEDSFDQLQKSTPSSYEEQKENVLFKLLQKKVEPNIQFKQTFQKNLYKKETQTRSKNRKIKSETNALDPKYETIKYQEELATEIKQIGKNKPSKKNPPKFSKSSEKIKPKNDQSNDISSKKELNKRLRKKKNISSNDSNDQINTNTEQNNFLNHDKDKPNLKGINRTRYSASTQKHSNKAKSQNNKIGSQQKMKQK</sequence>
<protein>
    <submittedName>
        <fullName evidence="3">Uncharacterized protein</fullName>
    </submittedName>
</protein>
<feature type="coiled-coil region" evidence="1">
    <location>
        <begin position="32"/>
        <end position="59"/>
    </location>
</feature>
<feature type="compositionally biased region" description="Basic and acidic residues" evidence="2">
    <location>
        <begin position="314"/>
        <end position="337"/>
    </location>
</feature>
<reference evidence="3" key="1">
    <citation type="submission" date="2021-01" db="EMBL/GenBank/DDBJ databases">
        <authorList>
            <consortium name="Genoscope - CEA"/>
            <person name="William W."/>
        </authorList>
    </citation>
    <scope>NUCLEOTIDE SEQUENCE</scope>
</reference>
<evidence type="ECO:0000256" key="1">
    <source>
        <dbReference type="SAM" id="Coils"/>
    </source>
</evidence>
<feature type="compositionally biased region" description="Low complexity" evidence="2">
    <location>
        <begin position="345"/>
        <end position="358"/>
    </location>
</feature>
<dbReference type="AlphaFoldDB" id="A0A8S1N5D5"/>
<evidence type="ECO:0000313" key="4">
    <source>
        <dbReference type="Proteomes" id="UP000692954"/>
    </source>
</evidence>
<proteinExistence type="predicted"/>
<evidence type="ECO:0000313" key="3">
    <source>
        <dbReference type="EMBL" id="CAD8087958.1"/>
    </source>
</evidence>
<organism evidence="3 4">
    <name type="scientific">Paramecium sonneborni</name>
    <dbReference type="NCBI Taxonomy" id="65129"/>
    <lineage>
        <taxon>Eukaryota</taxon>
        <taxon>Sar</taxon>
        <taxon>Alveolata</taxon>
        <taxon>Ciliophora</taxon>
        <taxon>Intramacronucleata</taxon>
        <taxon>Oligohymenophorea</taxon>
        <taxon>Peniculida</taxon>
        <taxon>Parameciidae</taxon>
        <taxon>Paramecium</taxon>
    </lineage>
</organism>
<dbReference type="Proteomes" id="UP000692954">
    <property type="component" value="Unassembled WGS sequence"/>
</dbReference>
<keyword evidence="1" id="KW-0175">Coiled coil</keyword>
<name>A0A8S1N5D5_9CILI</name>
<accession>A0A8S1N5D5</accession>
<keyword evidence="4" id="KW-1185">Reference proteome</keyword>
<gene>
    <name evidence="3" type="ORF">PSON_ATCC_30995.1.T0520109</name>
</gene>
<dbReference type="OrthoDB" id="309699at2759"/>
<dbReference type="EMBL" id="CAJJDN010000052">
    <property type="protein sequence ID" value="CAD8087958.1"/>
    <property type="molecule type" value="Genomic_DNA"/>
</dbReference>
<feature type="region of interest" description="Disordered" evidence="2">
    <location>
        <begin position="297"/>
        <end position="408"/>
    </location>
</feature>